<evidence type="ECO:0000256" key="4">
    <source>
        <dbReference type="ARBA" id="ARBA00022980"/>
    </source>
</evidence>
<gene>
    <name evidence="8" type="primary">rps4</name>
</gene>
<proteinExistence type="inferred from homology"/>
<evidence type="ECO:0000313" key="8">
    <source>
        <dbReference type="EMBL" id="AWQ64038.1"/>
    </source>
</evidence>
<geneLocation type="mitochondrion" evidence="8"/>
<dbReference type="GO" id="GO:0003735">
    <property type="term" value="F:structural constituent of ribosome"/>
    <property type="evidence" value="ECO:0007669"/>
    <property type="project" value="TreeGrafter"/>
</dbReference>
<dbReference type="InterPro" id="IPR002942">
    <property type="entry name" value="S4_RNA-bd"/>
</dbReference>
<dbReference type="GeneID" id="36957283"/>
<dbReference type="EMBL" id="MG271845">
    <property type="protein sequence ID" value="AWQ64038.1"/>
    <property type="molecule type" value="Genomic_DNA"/>
</dbReference>
<evidence type="ECO:0000259" key="7">
    <source>
        <dbReference type="SMART" id="SM00363"/>
    </source>
</evidence>
<dbReference type="GO" id="GO:0015935">
    <property type="term" value="C:small ribosomal subunit"/>
    <property type="evidence" value="ECO:0007669"/>
    <property type="project" value="TreeGrafter"/>
</dbReference>
<dbReference type="PROSITE" id="PS50889">
    <property type="entry name" value="S4"/>
    <property type="match status" value="1"/>
</dbReference>
<keyword evidence="5" id="KW-0687">Ribonucleoprotein</keyword>
<keyword evidence="4 8" id="KW-0689">Ribosomal protein</keyword>
<organism evidence="8">
    <name type="scientific">Cylindrotheca closterium</name>
    <dbReference type="NCBI Taxonomy" id="2856"/>
    <lineage>
        <taxon>Eukaryota</taxon>
        <taxon>Sar</taxon>
        <taxon>Stramenopiles</taxon>
        <taxon>Ochrophyta</taxon>
        <taxon>Bacillariophyta</taxon>
        <taxon>Bacillariophyceae</taxon>
        <taxon>Bacillariophycidae</taxon>
        <taxon>Bacillariales</taxon>
        <taxon>Bacillariaceae</taxon>
        <taxon>Cylindrotheca</taxon>
    </lineage>
</organism>
<evidence type="ECO:0000256" key="3">
    <source>
        <dbReference type="ARBA" id="ARBA00022884"/>
    </source>
</evidence>
<dbReference type="InterPro" id="IPR022801">
    <property type="entry name" value="Ribosomal_uS4"/>
</dbReference>
<name>A0A2U9GHI0_9STRA</name>
<evidence type="ECO:0000256" key="2">
    <source>
        <dbReference type="ARBA" id="ARBA00022730"/>
    </source>
</evidence>
<accession>A0A2U9GHI0</accession>
<feature type="domain" description="RNA-binding S4" evidence="7">
    <location>
        <begin position="128"/>
        <end position="192"/>
    </location>
</feature>
<evidence type="ECO:0000256" key="6">
    <source>
        <dbReference type="PROSITE-ProRule" id="PRU00182"/>
    </source>
</evidence>
<dbReference type="PANTHER" id="PTHR11831">
    <property type="entry name" value="30S 40S RIBOSOMAL PROTEIN"/>
    <property type="match status" value="1"/>
</dbReference>
<dbReference type="SUPFAM" id="SSF55174">
    <property type="entry name" value="Alpha-L RNA-binding motif"/>
    <property type="match status" value="1"/>
</dbReference>
<dbReference type="RefSeq" id="YP_009495391.1">
    <property type="nucleotide sequence ID" value="NC_037986.1"/>
</dbReference>
<dbReference type="CDD" id="cd00165">
    <property type="entry name" value="S4"/>
    <property type="match status" value="1"/>
</dbReference>
<dbReference type="AlphaFoldDB" id="A0A2U9GHI0"/>
<keyword evidence="8" id="KW-0496">Mitochondrion</keyword>
<protein>
    <submittedName>
        <fullName evidence="8">Ribosomal protein S4</fullName>
    </submittedName>
</protein>
<comment type="similarity">
    <text evidence="1">Belongs to the universal ribosomal protein uS4 family.</text>
</comment>
<reference evidence="8" key="1">
    <citation type="journal article" date="2018" name="Genome Biol. Evol.">
        <title>Recurrent loss, horizontal transfer, and the obscure origins of mitochondrial introns in diatoms (Bacillariophyta).</title>
        <authorList>
            <person name="Guillory W.X."/>
            <person name="Onyshchenko A."/>
            <person name="Ruck E.C."/>
            <person name="Parks M."/>
            <person name="Nakov T."/>
            <person name="Wickett N.J."/>
            <person name="Alverson A.J."/>
        </authorList>
    </citation>
    <scope>NUCLEOTIDE SEQUENCE</scope>
    <source>
        <strain evidence="8">CCMP1855</strain>
    </source>
</reference>
<dbReference type="SMART" id="SM00363">
    <property type="entry name" value="S4"/>
    <property type="match status" value="1"/>
</dbReference>
<dbReference type="GO" id="GO:0019843">
    <property type="term" value="F:rRNA binding"/>
    <property type="evidence" value="ECO:0007669"/>
    <property type="project" value="UniProtKB-KW"/>
</dbReference>
<keyword evidence="3 6" id="KW-0694">RNA-binding</keyword>
<evidence type="ECO:0000256" key="1">
    <source>
        <dbReference type="ARBA" id="ARBA00007465"/>
    </source>
</evidence>
<dbReference type="InterPro" id="IPR036986">
    <property type="entry name" value="S4_RNA-bd_sf"/>
</dbReference>
<sequence length="243" mass="29313">MKPNKRNKPFYKQFLRLRKNIQDRPKLFKFKKQKWQNIQRYSKNQLKFYRRFQVKDQFQSSISKFASRGNSFQKKFRNNLYDRKLFSLFYGGLKRKYLKKHILKSIQTKQYGNGINDFRYQTLQFFESRLDTVLVRSKFCLSFKSSAQLILHGHVLVNSIPITTKSYILKPNDLIEIILNPKSRQLVKKNLDRSNFWPLPPKHLAINYRTLQILFLYTEDSNFIPVFNHYLNLNSIVANIKRS</sequence>
<dbReference type="PANTHER" id="PTHR11831:SF4">
    <property type="entry name" value="SMALL RIBOSOMAL SUBUNIT PROTEIN US4M"/>
    <property type="match status" value="1"/>
</dbReference>
<dbReference type="Gene3D" id="3.10.290.10">
    <property type="entry name" value="RNA-binding S4 domain"/>
    <property type="match status" value="1"/>
</dbReference>
<evidence type="ECO:0000256" key="5">
    <source>
        <dbReference type="ARBA" id="ARBA00023274"/>
    </source>
</evidence>
<dbReference type="GO" id="GO:0042274">
    <property type="term" value="P:ribosomal small subunit biogenesis"/>
    <property type="evidence" value="ECO:0007669"/>
    <property type="project" value="TreeGrafter"/>
</dbReference>
<dbReference type="Pfam" id="PF01479">
    <property type="entry name" value="S4"/>
    <property type="match status" value="1"/>
</dbReference>
<keyword evidence="2" id="KW-0699">rRNA-binding</keyword>